<dbReference type="Proteomes" id="UP000015347">
    <property type="component" value="Unassembled WGS sequence"/>
</dbReference>
<reference evidence="2" key="1">
    <citation type="journal article" date="2014" name="Stand. Genomic Sci.">
        <title>Genome sequence of the exopolysaccharide-producing Salipiger mucosus type strain (DSM 16094(T)), a moderately halophilic member of the Roseobacter clade.</title>
        <authorList>
            <person name="Riedel T."/>
            <person name="Spring S."/>
            <person name="Fiebig A."/>
            <person name="Petersen J."/>
            <person name="Kyrpides N.C."/>
            <person name="Goker M."/>
            <person name="Klenk H.P."/>
        </authorList>
    </citation>
    <scope>NUCLEOTIDE SEQUENCE [LARGE SCALE GENOMIC DNA]</scope>
    <source>
        <strain evidence="2">DSM 16094</strain>
    </source>
</reference>
<dbReference type="HOGENOM" id="CLU_1189222_0_0_5"/>
<gene>
    <name evidence="1" type="ORF">Salmuc_01773</name>
</gene>
<dbReference type="STRING" id="1123237.Salmuc_01773"/>
<name>S9QWL1_9RHOB</name>
<proteinExistence type="predicted"/>
<sequence length="233" mass="24955">MTPDLAEVAGAMRVQTSKLSVADIEAILQSLAPGASAYEPGTVTKAQANWRETLPGEQPLPETAVTSPAQVSTEKFRLNDGSPKRVQHLEKMVTSLVDNLAKDRDIFAAGLAVDASFVGASDAFLPVLLVAASEKWSPVVAKVGRGGFDVRLKRDTEALVGFRVADVLASSPYLLFMPIARVVRAGETGEGIELDNLFAVFSRWLQKYDLGDARIEDVTVSIALQDLGGENQD</sequence>
<protein>
    <submittedName>
        <fullName evidence="1">Uncharacterized protein</fullName>
    </submittedName>
</protein>
<evidence type="ECO:0000313" key="2">
    <source>
        <dbReference type="Proteomes" id="UP000015347"/>
    </source>
</evidence>
<organism evidence="1 2">
    <name type="scientific">Salipiger mucosus DSM 16094</name>
    <dbReference type="NCBI Taxonomy" id="1123237"/>
    <lineage>
        <taxon>Bacteria</taxon>
        <taxon>Pseudomonadati</taxon>
        <taxon>Pseudomonadota</taxon>
        <taxon>Alphaproteobacteria</taxon>
        <taxon>Rhodobacterales</taxon>
        <taxon>Roseobacteraceae</taxon>
        <taxon>Salipiger</taxon>
    </lineage>
</organism>
<comment type="caution">
    <text evidence="1">The sequence shown here is derived from an EMBL/GenBank/DDBJ whole genome shotgun (WGS) entry which is preliminary data.</text>
</comment>
<accession>S9QWL1</accession>
<keyword evidence="2" id="KW-1185">Reference proteome</keyword>
<dbReference type="AlphaFoldDB" id="S9QWL1"/>
<dbReference type="EMBL" id="APVH01000013">
    <property type="protein sequence ID" value="EPX83998.1"/>
    <property type="molecule type" value="Genomic_DNA"/>
</dbReference>
<evidence type="ECO:0000313" key="1">
    <source>
        <dbReference type="EMBL" id="EPX83998.1"/>
    </source>
</evidence>